<dbReference type="EMBL" id="ML179210">
    <property type="protein sequence ID" value="THU95025.1"/>
    <property type="molecule type" value="Genomic_DNA"/>
</dbReference>
<dbReference type="AlphaFoldDB" id="A0A4V4HFI2"/>
<name>A0A4V4HFI2_DENBC</name>
<evidence type="ECO:0000259" key="1">
    <source>
        <dbReference type="PROSITE" id="PS50181"/>
    </source>
</evidence>
<dbReference type="OrthoDB" id="3257981at2759"/>
<evidence type="ECO:0000313" key="3">
    <source>
        <dbReference type="Proteomes" id="UP000297245"/>
    </source>
</evidence>
<proteinExistence type="predicted"/>
<sequence>MTWTLERPDRDHISTRSMKAFPPKPFRPVSFDRANQGKPCKSEFPLFRLPIELFHHVTPHISLHDLETLAFIDRDCRQLARSIQFSSVTFSFSDASLGLLDTLLAEISSLHPFHQTSPSASSSLSYTLGPCIRHVTVDLGPPLLDDSRLARFPHITAFGPGSTSIDDSCQRTQLSPQGIYLAALANAFVHAMPNLQSIDWECRVLLSLDMLDALFRSPAHQVNFTHVEWMSGEDDERSRRENLMEVDIVEEMLSSTALTLTRFSWKGRRSSSRNLSQGYLFKKDTPLFPSLRALTLQGVLMADESILDAFLSNRTRVQSLALDCPDRLTASFLKSRGYISREPPTFLFRCFTTSPTRIHRISTSPHHLNFHNLTSLHLVWQSTYLPEESLQIISTISSLRRLWLSAGTQGGWCHDWEIDHDLLLDALEPLQFLETLAFSRDSYRIDNGHRLLDTTRPLSSSSSSSSQSVQNVIGGLLGQAMMVDQAWALQCKLRSAAWERWHRGQMALIVREYAMRFPFLEWCYVGQLPISIERESEEVHTKNGTGYGVTRIVLETAFRTEDVKMLQRRWGFCS</sequence>
<accession>A0A4V4HFI2</accession>
<dbReference type="InterPro" id="IPR001810">
    <property type="entry name" value="F-box_dom"/>
</dbReference>
<dbReference type="PROSITE" id="PS50181">
    <property type="entry name" value="FBOX"/>
    <property type="match status" value="1"/>
</dbReference>
<evidence type="ECO:0000313" key="2">
    <source>
        <dbReference type="EMBL" id="THU95025.1"/>
    </source>
</evidence>
<protein>
    <recommendedName>
        <fullName evidence="1">F-box domain-containing protein</fullName>
    </recommendedName>
</protein>
<gene>
    <name evidence="2" type="ORF">K435DRAFT_859955</name>
</gene>
<organism evidence="2 3">
    <name type="scientific">Dendrothele bispora (strain CBS 962.96)</name>
    <dbReference type="NCBI Taxonomy" id="1314807"/>
    <lineage>
        <taxon>Eukaryota</taxon>
        <taxon>Fungi</taxon>
        <taxon>Dikarya</taxon>
        <taxon>Basidiomycota</taxon>
        <taxon>Agaricomycotina</taxon>
        <taxon>Agaricomycetes</taxon>
        <taxon>Agaricomycetidae</taxon>
        <taxon>Agaricales</taxon>
        <taxon>Agaricales incertae sedis</taxon>
        <taxon>Dendrothele</taxon>
    </lineage>
</organism>
<feature type="domain" description="F-box" evidence="1">
    <location>
        <begin position="43"/>
        <end position="88"/>
    </location>
</feature>
<keyword evidence="3" id="KW-1185">Reference proteome</keyword>
<dbReference type="Proteomes" id="UP000297245">
    <property type="component" value="Unassembled WGS sequence"/>
</dbReference>
<reference evidence="2 3" key="1">
    <citation type="journal article" date="2019" name="Nat. Ecol. Evol.">
        <title>Megaphylogeny resolves global patterns of mushroom evolution.</title>
        <authorList>
            <person name="Varga T."/>
            <person name="Krizsan K."/>
            <person name="Foldi C."/>
            <person name="Dima B."/>
            <person name="Sanchez-Garcia M."/>
            <person name="Sanchez-Ramirez S."/>
            <person name="Szollosi G.J."/>
            <person name="Szarkandi J.G."/>
            <person name="Papp V."/>
            <person name="Albert L."/>
            <person name="Andreopoulos W."/>
            <person name="Angelini C."/>
            <person name="Antonin V."/>
            <person name="Barry K.W."/>
            <person name="Bougher N.L."/>
            <person name="Buchanan P."/>
            <person name="Buyck B."/>
            <person name="Bense V."/>
            <person name="Catcheside P."/>
            <person name="Chovatia M."/>
            <person name="Cooper J."/>
            <person name="Damon W."/>
            <person name="Desjardin D."/>
            <person name="Finy P."/>
            <person name="Geml J."/>
            <person name="Haridas S."/>
            <person name="Hughes K."/>
            <person name="Justo A."/>
            <person name="Karasinski D."/>
            <person name="Kautmanova I."/>
            <person name="Kiss B."/>
            <person name="Kocsube S."/>
            <person name="Kotiranta H."/>
            <person name="LaButti K.M."/>
            <person name="Lechner B.E."/>
            <person name="Liimatainen K."/>
            <person name="Lipzen A."/>
            <person name="Lukacs Z."/>
            <person name="Mihaltcheva S."/>
            <person name="Morgado L.N."/>
            <person name="Niskanen T."/>
            <person name="Noordeloos M.E."/>
            <person name="Ohm R.A."/>
            <person name="Ortiz-Santana B."/>
            <person name="Ovrebo C."/>
            <person name="Racz N."/>
            <person name="Riley R."/>
            <person name="Savchenko A."/>
            <person name="Shiryaev A."/>
            <person name="Soop K."/>
            <person name="Spirin V."/>
            <person name="Szebenyi C."/>
            <person name="Tomsovsky M."/>
            <person name="Tulloss R.E."/>
            <person name="Uehling J."/>
            <person name="Grigoriev I.V."/>
            <person name="Vagvolgyi C."/>
            <person name="Papp T."/>
            <person name="Martin F.M."/>
            <person name="Miettinen O."/>
            <person name="Hibbett D.S."/>
            <person name="Nagy L.G."/>
        </authorList>
    </citation>
    <scope>NUCLEOTIDE SEQUENCE [LARGE SCALE GENOMIC DNA]</scope>
    <source>
        <strain evidence="2 3">CBS 962.96</strain>
    </source>
</reference>